<feature type="compositionally biased region" description="Basic residues" evidence="6">
    <location>
        <begin position="53"/>
        <end position="63"/>
    </location>
</feature>
<keyword evidence="8" id="KW-1185">Reference proteome</keyword>
<dbReference type="EMBL" id="RZGK01000011">
    <property type="protein sequence ID" value="KAF9695431.1"/>
    <property type="molecule type" value="Genomic_DNA"/>
</dbReference>
<dbReference type="GO" id="GO:0005737">
    <property type="term" value="C:cytoplasm"/>
    <property type="evidence" value="ECO:0007669"/>
    <property type="project" value="UniProtKB-SubCell"/>
</dbReference>
<reference evidence="7" key="1">
    <citation type="submission" date="2018-12" db="EMBL/GenBank/DDBJ databases">
        <authorList>
            <person name="Syme R.A."/>
            <person name="Farfan-Caceres L."/>
            <person name="Lichtenzveig J."/>
        </authorList>
    </citation>
    <scope>NUCLEOTIDE SEQUENCE</scope>
    <source>
        <strain evidence="7">Al4</strain>
    </source>
</reference>
<evidence type="ECO:0000256" key="6">
    <source>
        <dbReference type="SAM" id="MobiDB-lite"/>
    </source>
</evidence>
<dbReference type="PANTHER" id="PTHR28081:SF1">
    <property type="entry name" value="DAMAGE-REGULATED IMPORT FACILITATOR 1"/>
    <property type="match status" value="1"/>
</dbReference>
<proteinExistence type="inferred from homology"/>
<dbReference type="OrthoDB" id="4072855at2759"/>
<accession>A0A8H7J1G4</accession>
<comment type="caution">
    <text evidence="7">The sequence shown here is derived from an EMBL/GenBank/DDBJ whole genome shotgun (WGS) entry which is preliminary data.</text>
</comment>
<evidence type="ECO:0000256" key="3">
    <source>
        <dbReference type="ARBA" id="ARBA00005459"/>
    </source>
</evidence>
<evidence type="ECO:0000313" key="8">
    <source>
        <dbReference type="Proteomes" id="UP000651452"/>
    </source>
</evidence>
<name>A0A8H7J1G4_9PLEO</name>
<dbReference type="GO" id="GO:0008104">
    <property type="term" value="P:intracellular protein localization"/>
    <property type="evidence" value="ECO:0007669"/>
    <property type="project" value="TreeGrafter"/>
</dbReference>
<dbReference type="AlphaFoldDB" id="A0A8H7J1G4"/>
<dbReference type="GO" id="GO:1990846">
    <property type="term" value="F:ribonucleoside-diphosphate reductase inhibitor activity"/>
    <property type="evidence" value="ECO:0007669"/>
    <property type="project" value="TreeGrafter"/>
</dbReference>
<organism evidence="7 8">
    <name type="scientific">Ascochyta lentis</name>
    <dbReference type="NCBI Taxonomy" id="205686"/>
    <lineage>
        <taxon>Eukaryota</taxon>
        <taxon>Fungi</taxon>
        <taxon>Dikarya</taxon>
        <taxon>Ascomycota</taxon>
        <taxon>Pezizomycotina</taxon>
        <taxon>Dothideomycetes</taxon>
        <taxon>Pleosporomycetidae</taxon>
        <taxon>Pleosporales</taxon>
        <taxon>Pleosporineae</taxon>
        <taxon>Didymellaceae</taxon>
        <taxon>Ascochyta</taxon>
    </lineage>
</organism>
<dbReference type="Proteomes" id="UP000651452">
    <property type="component" value="Unassembled WGS sequence"/>
</dbReference>
<comment type="similarity">
    <text evidence="3">Belongs to the DIF1/spd1 family.</text>
</comment>
<evidence type="ECO:0000313" key="7">
    <source>
        <dbReference type="EMBL" id="KAF9695431.1"/>
    </source>
</evidence>
<feature type="region of interest" description="Disordered" evidence="6">
    <location>
        <begin position="1"/>
        <end position="73"/>
    </location>
</feature>
<sequence length="317" mass="34691">MSLPPSSATEQHRKKRQFQPSITSYFHTAHDYSDNDSSDADDNHNHDYQRGGPRLRHIPRPTPHHPTLAPQLPDQVQSSLLSVGMRVRKSVPEGYKTPKTALPALQTTTYSQTPLRKSHAAFSTPALEPMKIPVDTLASTLQHQRELLPFCGLNKIGGYAEQPTTNQHLFGGATNSFPLPAQAFSQPFSSQDSGYGTDMARANPGKRTWTDDASNETSSLSLGANNFFFSIPTNITGEEDVPVSPLSESPPPPSLPPTRQYAQPKSRRQRRSTPGEVDVDMECESYGVHEGMLSAGHASDFEEADFLDGHEVAMGGV</sequence>
<reference evidence="7" key="2">
    <citation type="submission" date="2020-09" db="EMBL/GenBank/DDBJ databases">
        <title>Reference genome assembly for Australian Ascochyta lentis isolate Al4.</title>
        <authorList>
            <person name="Lee R.C."/>
            <person name="Farfan-Caceres L.M."/>
            <person name="Debler J.W."/>
            <person name="Williams A.H."/>
            <person name="Henares B.M."/>
        </authorList>
    </citation>
    <scope>NUCLEOTIDE SEQUENCE</scope>
    <source>
        <strain evidence="7">Al4</strain>
    </source>
</reference>
<dbReference type="InterPro" id="IPR013900">
    <property type="entry name" value="RNR_inhibitor"/>
</dbReference>
<comment type="subcellular location">
    <subcellularLocation>
        <location evidence="2">Cytoplasm</location>
    </subcellularLocation>
    <subcellularLocation>
        <location evidence="1">Nucleus</location>
    </subcellularLocation>
</comment>
<evidence type="ECO:0000256" key="5">
    <source>
        <dbReference type="ARBA" id="ARBA00023242"/>
    </source>
</evidence>
<keyword evidence="5" id="KW-0539">Nucleus</keyword>
<dbReference type="PANTHER" id="PTHR28081">
    <property type="entry name" value="DAMAGE-REGULATED IMPORT FACILITATOR 1-RELATED"/>
    <property type="match status" value="1"/>
</dbReference>
<evidence type="ECO:0000256" key="2">
    <source>
        <dbReference type="ARBA" id="ARBA00004496"/>
    </source>
</evidence>
<gene>
    <name evidence="7" type="ORF">EKO04_006568</name>
</gene>
<evidence type="ECO:0000256" key="4">
    <source>
        <dbReference type="ARBA" id="ARBA00022490"/>
    </source>
</evidence>
<dbReference type="Pfam" id="PF08591">
    <property type="entry name" value="RNR_inhib"/>
    <property type="match status" value="1"/>
</dbReference>
<dbReference type="GO" id="GO:0005634">
    <property type="term" value="C:nucleus"/>
    <property type="evidence" value="ECO:0007669"/>
    <property type="project" value="UniProtKB-SubCell"/>
</dbReference>
<keyword evidence="4" id="KW-0963">Cytoplasm</keyword>
<evidence type="ECO:0000256" key="1">
    <source>
        <dbReference type="ARBA" id="ARBA00004123"/>
    </source>
</evidence>
<protein>
    <submittedName>
        <fullName evidence="7">Uncharacterized protein</fullName>
    </submittedName>
</protein>
<feature type="region of interest" description="Disordered" evidence="6">
    <location>
        <begin position="239"/>
        <end position="281"/>
    </location>
</feature>